<sequence length="310" mass="35684">MNKDSILTKSYQAAEKIMKEHSKSFFQAFSAIPKNRFQGVVAVYSFCRYVDDLVDEASESNETVLEQLNILEKTILSLGEKQLPNSIAKLDWWPAFEETVFNFGVPRKALLEQIEGQKSDLCFSPFEDVESLETYCRNVAGSVGAMLWPMLGDEKVLTETNQTVYLEYCYQLGMAMQITNILRDIGEDARKRGRVYLPVKLLSDFGFTISDVIELSQKAKSWKDIPKNFSNMWEEVSKISQKYYNVLDNHIHIFHPSCRLGLLSAANIYQAIEDEIRNDHYDCVTKRQYTNIAKRVSIINEVKKLLKEPI</sequence>
<evidence type="ECO:0000313" key="4">
    <source>
        <dbReference type="EMBL" id="ETW87881.1"/>
    </source>
</evidence>
<keyword evidence="3" id="KW-0125">Carotenoid biosynthesis</keyword>
<name>A0A0E2PYQ3_STRTR</name>
<dbReference type="Proteomes" id="UP000024559">
    <property type="component" value="Unassembled WGS sequence"/>
</dbReference>
<dbReference type="PATRIC" id="fig|1433289.7.peg.2438"/>
<reference evidence="4 5" key="1">
    <citation type="journal article" date="2014" name="Genome Announc.">
        <title>Genome Sequences of Streptococcus thermophilus Strains MTH17CL396 and M17PTZA496 from Fontina, an Italian PDO Cheese.</title>
        <authorList>
            <person name="Treu L."/>
            <person name="Vendramin V."/>
            <person name="Bovo B."/>
            <person name="Campanaro S."/>
            <person name="Corich V."/>
            <person name="Giacomini A."/>
        </authorList>
    </citation>
    <scope>NUCLEOTIDE SEQUENCE [LARGE SCALE GENOMIC DNA]</scope>
    <source>
        <strain evidence="4 5">M17PTZA496</strain>
    </source>
</reference>
<dbReference type="InterPro" id="IPR008949">
    <property type="entry name" value="Isoprenoid_synthase_dom_sf"/>
</dbReference>
<dbReference type="InterPro" id="IPR033904">
    <property type="entry name" value="Trans_IPPS_HH"/>
</dbReference>
<accession>A0A0E2PYQ3</accession>
<dbReference type="GO" id="GO:0016117">
    <property type="term" value="P:carotenoid biosynthetic process"/>
    <property type="evidence" value="ECO:0007669"/>
    <property type="project" value="UniProtKB-KW"/>
</dbReference>
<dbReference type="EMBL" id="AZJT01000084">
    <property type="protein sequence ID" value="ETW87881.1"/>
    <property type="molecule type" value="Genomic_DNA"/>
</dbReference>
<dbReference type="GO" id="GO:0004311">
    <property type="term" value="F:geranylgeranyl diphosphate synthase activity"/>
    <property type="evidence" value="ECO:0007669"/>
    <property type="project" value="InterPro"/>
</dbReference>
<keyword evidence="2" id="KW-0808">Transferase</keyword>
<evidence type="ECO:0000313" key="5">
    <source>
        <dbReference type="Proteomes" id="UP000024559"/>
    </source>
</evidence>
<comment type="pathway">
    <text evidence="1">Carotenoid biosynthesis.</text>
</comment>
<dbReference type="SFLD" id="SFLDG01018">
    <property type="entry name" value="Squalene/Phytoene_Synthase_Lik"/>
    <property type="match status" value="1"/>
</dbReference>
<evidence type="ECO:0000256" key="3">
    <source>
        <dbReference type="ARBA" id="ARBA00022746"/>
    </source>
</evidence>
<proteinExistence type="predicted"/>
<evidence type="ECO:0000256" key="2">
    <source>
        <dbReference type="ARBA" id="ARBA00022679"/>
    </source>
</evidence>
<dbReference type="SFLD" id="SFLDS00005">
    <property type="entry name" value="Isoprenoid_Synthase_Type_I"/>
    <property type="match status" value="1"/>
</dbReference>
<dbReference type="Pfam" id="PF00494">
    <property type="entry name" value="SQS_PSY"/>
    <property type="match status" value="1"/>
</dbReference>
<organism evidence="4 5">
    <name type="scientific">Streptococcus thermophilus M17PTZA496</name>
    <dbReference type="NCBI Taxonomy" id="1433289"/>
    <lineage>
        <taxon>Bacteria</taxon>
        <taxon>Bacillati</taxon>
        <taxon>Bacillota</taxon>
        <taxon>Bacilli</taxon>
        <taxon>Lactobacillales</taxon>
        <taxon>Streptococcaceae</taxon>
        <taxon>Streptococcus</taxon>
    </lineage>
</organism>
<dbReference type="SFLD" id="SFLDG01212">
    <property type="entry name" value="Phytoene_synthase_like"/>
    <property type="match status" value="1"/>
</dbReference>
<dbReference type="AlphaFoldDB" id="A0A0E2PYQ3"/>
<dbReference type="GeneID" id="93935540"/>
<dbReference type="PANTHER" id="PTHR31480">
    <property type="entry name" value="BIFUNCTIONAL LYCOPENE CYCLASE/PHYTOENE SYNTHASE"/>
    <property type="match status" value="1"/>
</dbReference>
<dbReference type="HOGENOM" id="CLU_037269_1_1_9"/>
<dbReference type="RefSeq" id="WP_039670331.1">
    <property type="nucleotide sequence ID" value="NZ_KI929132.1"/>
</dbReference>
<dbReference type="InterPro" id="IPR044843">
    <property type="entry name" value="Trans_IPPS_bact-type"/>
</dbReference>
<gene>
    <name evidence="4" type="ORF">X841_11960</name>
</gene>
<dbReference type="GO" id="GO:0051996">
    <property type="term" value="F:squalene synthase [NAD(P)H] activity"/>
    <property type="evidence" value="ECO:0007669"/>
    <property type="project" value="InterPro"/>
</dbReference>
<dbReference type="Gene3D" id="1.10.600.10">
    <property type="entry name" value="Farnesyl Diphosphate Synthase"/>
    <property type="match status" value="1"/>
</dbReference>
<dbReference type="CDD" id="cd00683">
    <property type="entry name" value="Trans_IPPS_HH"/>
    <property type="match status" value="1"/>
</dbReference>
<evidence type="ECO:0000256" key="1">
    <source>
        <dbReference type="ARBA" id="ARBA00004829"/>
    </source>
</evidence>
<dbReference type="InterPro" id="IPR002060">
    <property type="entry name" value="Squ/phyt_synthse"/>
</dbReference>
<dbReference type="PROSITE" id="PS01045">
    <property type="entry name" value="SQUALEN_PHYTOEN_SYN_2"/>
    <property type="match status" value="1"/>
</dbReference>
<dbReference type="SUPFAM" id="SSF48576">
    <property type="entry name" value="Terpenoid synthases"/>
    <property type="match status" value="1"/>
</dbReference>
<protein>
    <submittedName>
        <fullName evidence="4">Uncharacterized protein</fullName>
    </submittedName>
</protein>
<comment type="caution">
    <text evidence="4">The sequence shown here is derived from an EMBL/GenBank/DDBJ whole genome shotgun (WGS) entry which is preliminary data.</text>
</comment>
<dbReference type="InterPro" id="IPR019845">
    <property type="entry name" value="Squalene/phytoene_synthase_CS"/>
</dbReference>